<dbReference type="RefSeq" id="WP_167942262.1">
    <property type="nucleotide sequence ID" value="NZ_JAATJA010000004.1"/>
</dbReference>
<evidence type="ECO:0000256" key="1">
    <source>
        <dbReference type="SAM" id="SignalP"/>
    </source>
</evidence>
<feature type="signal peptide" evidence="1">
    <location>
        <begin position="1"/>
        <end position="26"/>
    </location>
</feature>
<dbReference type="EMBL" id="JAATJA010000004">
    <property type="protein sequence ID" value="NJB69170.1"/>
    <property type="molecule type" value="Genomic_DNA"/>
</dbReference>
<evidence type="ECO:0000313" key="3">
    <source>
        <dbReference type="Proteomes" id="UP000580856"/>
    </source>
</evidence>
<accession>A0A846QQA8</accession>
<evidence type="ECO:0000313" key="2">
    <source>
        <dbReference type="EMBL" id="NJB69170.1"/>
    </source>
</evidence>
<sequence length="332" mass="35369">MMLKMRIAILILVLETVAFLATSPCAAQSVSGDAEGYVDGGVFLYHLDMPDYAPLAARNGSPTLTAVSSIAVSGDDPEGALGSLTMGWRTATPLFFELSGRTFSDDTQTEANLYPAAYGAPRVGYYSLTGTRGAYGTIGFAHVNTECSFSESGGRILGGYAIDLGEDLVLSPVIGFEVMEIGQEYALDYASSTGNRMWLREEVDAGYRGALVGLRLQARKGAFLADVRGLVGWYTVRAEYDGTMRVESDYTDALSLSENDCATGLELSAELSRQWGDWTIGVQGGVRYLSYVPEIVASTKGTMGDAVNGEPTHLGGDDSKAFSLGLKLGYSF</sequence>
<keyword evidence="1" id="KW-0732">Signal</keyword>
<name>A0A846QQA8_9BACT</name>
<reference evidence="2 3" key="1">
    <citation type="submission" date="2020-03" db="EMBL/GenBank/DDBJ databases">
        <title>Genomic Encyclopedia of Type Strains, Phase IV (KMG-IV): sequencing the most valuable type-strain genomes for metagenomic binning, comparative biology and taxonomic classification.</title>
        <authorList>
            <person name="Goeker M."/>
        </authorList>
    </citation>
    <scope>NUCLEOTIDE SEQUENCE [LARGE SCALE GENOMIC DNA]</scope>
    <source>
        <strain evidence="2 3">DSM 24233</strain>
    </source>
</reference>
<keyword evidence="3" id="KW-1185">Reference proteome</keyword>
<organism evidence="2 3">
    <name type="scientific">Desulfobaculum xiamenense</name>
    <dbReference type="NCBI Taxonomy" id="995050"/>
    <lineage>
        <taxon>Bacteria</taxon>
        <taxon>Pseudomonadati</taxon>
        <taxon>Thermodesulfobacteriota</taxon>
        <taxon>Desulfovibrionia</taxon>
        <taxon>Desulfovibrionales</taxon>
        <taxon>Desulfovibrionaceae</taxon>
        <taxon>Desulfobaculum</taxon>
    </lineage>
</organism>
<comment type="caution">
    <text evidence="2">The sequence shown here is derived from an EMBL/GenBank/DDBJ whole genome shotgun (WGS) entry which is preliminary data.</text>
</comment>
<protein>
    <recommendedName>
        <fullName evidence="4">Outer membrane protease</fullName>
    </recommendedName>
</protein>
<dbReference type="AlphaFoldDB" id="A0A846QQA8"/>
<proteinExistence type="predicted"/>
<gene>
    <name evidence="2" type="ORF">GGQ74_002867</name>
</gene>
<evidence type="ECO:0008006" key="4">
    <source>
        <dbReference type="Google" id="ProtNLM"/>
    </source>
</evidence>
<feature type="chain" id="PRO_5032604637" description="Outer membrane protease" evidence="1">
    <location>
        <begin position="27"/>
        <end position="332"/>
    </location>
</feature>
<dbReference type="Proteomes" id="UP000580856">
    <property type="component" value="Unassembled WGS sequence"/>
</dbReference>